<name>A0A0V1GPD8_9BILA</name>
<comment type="caution">
    <text evidence="1">The sequence shown here is derived from an EMBL/GenBank/DDBJ whole genome shotgun (WGS) entry which is preliminary data.</text>
</comment>
<evidence type="ECO:0000313" key="2">
    <source>
        <dbReference type="Proteomes" id="UP000055024"/>
    </source>
</evidence>
<keyword evidence="2" id="KW-1185">Reference proteome</keyword>
<dbReference type="EMBL" id="JYDP01000582">
    <property type="protein sequence ID" value="KRZ00092.1"/>
    <property type="molecule type" value="Genomic_DNA"/>
</dbReference>
<organism evidence="1 2">
    <name type="scientific">Trichinella zimbabwensis</name>
    <dbReference type="NCBI Taxonomy" id="268475"/>
    <lineage>
        <taxon>Eukaryota</taxon>
        <taxon>Metazoa</taxon>
        <taxon>Ecdysozoa</taxon>
        <taxon>Nematoda</taxon>
        <taxon>Enoplea</taxon>
        <taxon>Dorylaimia</taxon>
        <taxon>Trichinellida</taxon>
        <taxon>Trichinellidae</taxon>
        <taxon>Trichinella</taxon>
    </lineage>
</organism>
<proteinExistence type="predicted"/>
<gene>
    <name evidence="1" type="ORF">T11_3801</name>
</gene>
<protein>
    <submittedName>
        <fullName evidence="1">Uncharacterized protein</fullName>
    </submittedName>
</protein>
<feature type="non-terminal residue" evidence="1">
    <location>
        <position position="1"/>
    </location>
</feature>
<sequence>NFGRPGAAFPKQLCTHFSTTCRFLTTNSSSIYFDPRGAFALSTLEPFFATCRFLPTKSPPPEFRPARGAFLPNNFARIFLPLAVSSTQNPHNQNFVWAAADLPLPTLYAFIPSLCHFHPANNPPNGTGEKEKLGKILGIELQGVRHEENAVMGEISSGRTERNGVVGLGTAQCKTKCSKLVVGQKACTVVDRKTPPYLRKCGQFVVGKQQKCSESGRTSFGGKCL</sequence>
<evidence type="ECO:0000313" key="1">
    <source>
        <dbReference type="EMBL" id="KRZ00092.1"/>
    </source>
</evidence>
<accession>A0A0V1GPD8</accession>
<reference evidence="1 2" key="1">
    <citation type="submission" date="2015-01" db="EMBL/GenBank/DDBJ databases">
        <title>Evolution of Trichinella species and genotypes.</title>
        <authorList>
            <person name="Korhonen P.K."/>
            <person name="Edoardo P."/>
            <person name="Giuseppe L.R."/>
            <person name="Gasser R.B."/>
        </authorList>
    </citation>
    <scope>NUCLEOTIDE SEQUENCE [LARGE SCALE GENOMIC DNA]</scope>
    <source>
        <strain evidence="1">ISS1029</strain>
    </source>
</reference>
<dbReference type="AlphaFoldDB" id="A0A0V1GPD8"/>
<dbReference type="Proteomes" id="UP000055024">
    <property type="component" value="Unassembled WGS sequence"/>
</dbReference>